<evidence type="ECO:0000256" key="9">
    <source>
        <dbReference type="ARBA" id="ARBA00029956"/>
    </source>
</evidence>
<comment type="subunit">
    <text evidence="1">Interacts (via N-terminus) with spn-A/Rad51.</text>
</comment>
<dbReference type="PANTHER" id="PTHR45629">
    <property type="entry name" value="SNF2/RAD54 FAMILY MEMBER"/>
    <property type="match status" value="1"/>
</dbReference>
<keyword evidence="12" id="KW-1185">Reference proteome</keyword>
<dbReference type="VEuPathDB" id="VectorBase:PPAI002863"/>
<dbReference type="Pfam" id="PF00271">
    <property type="entry name" value="Helicase_C"/>
    <property type="match status" value="1"/>
</dbReference>
<evidence type="ECO:0000256" key="2">
    <source>
        <dbReference type="ARBA" id="ARBA00015341"/>
    </source>
</evidence>
<dbReference type="GO" id="GO:0005524">
    <property type="term" value="F:ATP binding"/>
    <property type="evidence" value="ECO:0007669"/>
    <property type="project" value="InterPro"/>
</dbReference>
<dbReference type="GO" id="GO:0051301">
    <property type="term" value="P:cell division"/>
    <property type="evidence" value="ECO:0007669"/>
    <property type="project" value="UniProtKB-KW"/>
</dbReference>
<evidence type="ECO:0000313" key="12">
    <source>
        <dbReference type="Proteomes" id="UP000092462"/>
    </source>
</evidence>
<evidence type="ECO:0000256" key="10">
    <source>
        <dbReference type="SAM" id="MobiDB-lite"/>
    </source>
</evidence>
<evidence type="ECO:0000256" key="4">
    <source>
        <dbReference type="ARBA" id="ARBA00022776"/>
    </source>
</evidence>
<dbReference type="InterPro" id="IPR049730">
    <property type="entry name" value="SNF2/RAD54-like_C"/>
</dbReference>
<dbReference type="Pfam" id="PF00176">
    <property type="entry name" value="SNF2-rel_dom"/>
    <property type="match status" value="1"/>
</dbReference>
<dbReference type="AlphaFoldDB" id="A0A1B0D5V6"/>
<dbReference type="GO" id="GO:0016787">
    <property type="term" value="F:hydrolase activity"/>
    <property type="evidence" value="ECO:0007669"/>
    <property type="project" value="UniProtKB-KW"/>
</dbReference>
<organism evidence="11 12">
    <name type="scientific">Phlebotomus papatasi</name>
    <name type="common">Sandfly</name>
    <dbReference type="NCBI Taxonomy" id="29031"/>
    <lineage>
        <taxon>Eukaryota</taxon>
        <taxon>Metazoa</taxon>
        <taxon>Ecdysozoa</taxon>
        <taxon>Arthropoda</taxon>
        <taxon>Hexapoda</taxon>
        <taxon>Insecta</taxon>
        <taxon>Pterygota</taxon>
        <taxon>Neoptera</taxon>
        <taxon>Endopterygota</taxon>
        <taxon>Diptera</taxon>
        <taxon>Nematocera</taxon>
        <taxon>Psychodoidea</taxon>
        <taxon>Psychodidae</taxon>
        <taxon>Phlebotomus</taxon>
        <taxon>Phlebotomus</taxon>
    </lineage>
</organism>
<evidence type="ECO:0000256" key="8">
    <source>
        <dbReference type="ARBA" id="ARBA00024776"/>
    </source>
</evidence>
<dbReference type="GO" id="GO:0000724">
    <property type="term" value="P:double-strand break repair via homologous recombination"/>
    <property type="evidence" value="ECO:0007669"/>
    <property type="project" value="TreeGrafter"/>
</dbReference>
<evidence type="ECO:0000256" key="6">
    <source>
        <dbReference type="ARBA" id="ARBA00023254"/>
    </source>
</evidence>
<dbReference type="SUPFAM" id="SSF52540">
    <property type="entry name" value="P-loop containing nucleoside triphosphate hydrolases"/>
    <property type="match status" value="2"/>
</dbReference>
<comment type="function">
    <text evidence="8">Involved in mitotic DNA repair and meiotic recombination. Functions in the recombinational DNA repair pathway. Essential for interhomolog gene conversion (GC), but may have a less important role in intersister GC than spn-A/Rad51. In the presence of DNA, spn-A/Rad51 enhances the ATPase activity of okr/Rad54.</text>
</comment>
<dbReference type="VEuPathDB" id="VectorBase:PPAPM1_001541"/>
<keyword evidence="5" id="KW-0378">Hydrolase</keyword>
<protein>
    <recommendedName>
        <fullName evidence="2">DNA repair and recombination protein RAD54-like</fullName>
    </recommendedName>
    <alternativeName>
        <fullName evidence="9">Protein okra</fullName>
    </alternativeName>
</protein>
<dbReference type="GO" id="GO:0005634">
    <property type="term" value="C:nucleus"/>
    <property type="evidence" value="ECO:0007669"/>
    <property type="project" value="TreeGrafter"/>
</dbReference>
<accession>A0A1B0D5V6</accession>
<sequence length="752" mass="84069">MRRSQAPSIKRQLGSSSSVRGSEIGNPSKCLKLSERVSAGPLREFQPQSHQQNDPDAPVPVQNAAVRAKYAVLWNRPNNKKHKTWEGDGTLELTENTVYLRNVDGTVISSMPISAKGVEFEDGMRLTIGSKEVEIVERLDEEVQKEEEVVQKPRNIVKPLSLSSVRKGESTGGLILPSPPNEHQMVFNRDGKAVNPVRVVESVAKHLRTHQKEGVFFLYESLMGFHNPEAEYHGAILADEMGLGKSLQNWSREVNKWLGEERIFAFCVDGKHKVKDFSVSSTMPFIILSYEMVSTQLQHLGGMMFDVMVCDEGHRLKNSDTKIVQLLNGLDCKRRIILTGTPIQNDLHEFFCLVNFVQPDILGTYAQYRTKYEIPIVNSQAPSASSTFRALGEEKVQELNEITAKVILRRTQAINQEYLPEKEEVVVFCRPSEVQDFLQERLLELYDESEGSVSPLKMISLLRKICNHPALLAAVEDEDGLMERMSEHLPSAGELGAKDSGKLVILEGILKSLQETGERIVVVSHSTKALDLIEGLCQHFEFPSCRLDGSTNSSERQKIVDRFNSHSGDEFIFLLSAKAGGTGLNLIGASRLVLFDADWNPATDLQAMSRIWRDGQTRNVVIYRLVTAGTIEERIFQRQISKNSLSGFVSESRDSVNFSDAELRDLFALAPGSEVCLTHEALQCPCGGAGSIPEPQEHGISLQMSDLMQWEHHSRPIKEKLLEELCLSHSADDIVFLFRNPSQVPQSSSFSK</sequence>
<dbReference type="PANTHER" id="PTHR45629:SF7">
    <property type="entry name" value="DNA EXCISION REPAIR PROTEIN ERCC-6-RELATED"/>
    <property type="match status" value="1"/>
</dbReference>
<dbReference type="InterPro" id="IPR038718">
    <property type="entry name" value="SNF2-like_sf"/>
</dbReference>
<dbReference type="EMBL" id="AJVK01000401">
    <property type="status" value="NOT_ANNOTATED_CDS"/>
    <property type="molecule type" value="Genomic_DNA"/>
</dbReference>
<dbReference type="InterPro" id="IPR027417">
    <property type="entry name" value="P-loop_NTPase"/>
</dbReference>
<dbReference type="EMBL" id="AJVK01000400">
    <property type="status" value="NOT_ANNOTATED_CDS"/>
    <property type="molecule type" value="Genomic_DNA"/>
</dbReference>
<keyword evidence="7" id="KW-0131">Cell cycle</keyword>
<proteinExistence type="predicted"/>
<dbReference type="GO" id="GO:0015616">
    <property type="term" value="F:DNA translocase activity"/>
    <property type="evidence" value="ECO:0007669"/>
    <property type="project" value="TreeGrafter"/>
</dbReference>
<dbReference type="InterPro" id="IPR000330">
    <property type="entry name" value="SNF2_N"/>
</dbReference>
<dbReference type="InterPro" id="IPR014001">
    <property type="entry name" value="Helicase_ATP-bd"/>
</dbReference>
<dbReference type="SMART" id="SM00490">
    <property type="entry name" value="HELICc"/>
    <property type="match status" value="1"/>
</dbReference>
<evidence type="ECO:0000256" key="3">
    <source>
        <dbReference type="ARBA" id="ARBA00022618"/>
    </source>
</evidence>
<dbReference type="InterPro" id="IPR050496">
    <property type="entry name" value="SNF2_RAD54_helicase_repair"/>
</dbReference>
<dbReference type="Gene3D" id="3.40.50.300">
    <property type="entry name" value="P-loop containing nucleotide triphosphate hydrolases"/>
    <property type="match status" value="1"/>
</dbReference>
<dbReference type="Proteomes" id="UP000092462">
    <property type="component" value="Unassembled WGS sequence"/>
</dbReference>
<dbReference type="PROSITE" id="PS51192">
    <property type="entry name" value="HELICASE_ATP_BIND_1"/>
    <property type="match status" value="1"/>
</dbReference>
<dbReference type="Gene3D" id="3.40.50.10810">
    <property type="entry name" value="Tandem AAA-ATPase domain"/>
    <property type="match status" value="2"/>
</dbReference>
<feature type="region of interest" description="Disordered" evidence="10">
    <location>
        <begin position="1"/>
        <end position="58"/>
    </location>
</feature>
<keyword evidence="4" id="KW-0498">Mitosis</keyword>
<evidence type="ECO:0000313" key="11">
    <source>
        <dbReference type="EnsemblMetazoa" id="PPAI002863-PA"/>
    </source>
</evidence>
<keyword evidence="6" id="KW-0469">Meiosis</keyword>
<dbReference type="GO" id="GO:0007131">
    <property type="term" value="P:reciprocal meiotic recombination"/>
    <property type="evidence" value="ECO:0007669"/>
    <property type="project" value="TreeGrafter"/>
</dbReference>
<reference evidence="11" key="1">
    <citation type="submission" date="2022-08" db="UniProtKB">
        <authorList>
            <consortium name="EnsemblMetazoa"/>
        </authorList>
    </citation>
    <scope>IDENTIFICATION</scope>
    <source>
        <strain evidence="11">Israel</strain>
    </source>
</reference>
<dbReference type="SMART" id="SM00487">
    <property type="entry name" value="DEXDc"/>
    <property type="match status" value="1"/>
</dbReference>
<name>A0A1B0D5V6_PHLPP</name>
<evidence type="ECO:0000256" key="5">
    <source>
        <dbReference type="ARBA" id="ARBA00022801"/>
    </source>
</evidence>
<dbReference type="CDD" id="cd18793">
    <property type="entry name" value="SF2_C_SNF"/>
    <property type="match status" value="1"/>
</dbReference>
<dbReference type="PROSITE" id="PS51194">
    <property type="entry name" value="HELICASE_CTER"/>
    <property type="match status" value="1"/>
</dbReference>
<keyword evidence="3" id="KW-0132">Cell division</keyword>
<evidence type="ECO:0000256" key="1">
    <source>
        <dbReference type="ARBA" id="ARBA00011467"/>
    </source>
</evidence>
<dbReference type="Gene3D" id="1.20.120.850">
    <property type="entry name" value="SWI2/SNF2 ATPases, N-terminal domain"/>
    <property type="match status" value="1"/>
</dbReference>
<dbReference type="EnsemblMetazoa" id="PPAI002863-RA">
    <property type="protein sequence ID" value="PPAI002863-PA"/>
    <property type="gene ID" value="PPAI002863"/>
</dbReference>
<dbReference type="InterPro" id="IPR001650">
    <property type="entry name" value="Helicase_C-like"/>
</dbReference>
<evidence type="ECO:0000256" key="7">
    <source>
        <dbReference type="ARBA" id="ARBA00023306"/>
    </source>
</evidence>